<evidence type="ECO:0000313" key="2">
    <source>
        <dbReference type="EMBL" id="OGZ05746.1"/>
    </source>
</evidence>
<keyword evidence="1" id="KW-1133">Transmembrane helix</keyword>
<name>A0A1G2CWJ9_9BACT</name>
<evidence type="ECO:0000313" key="3">
    <source>
        <dbReference type="Proteomes" id="UP000177122"/>
    </source>
</evidence>
<evidence type="ECO:0000256" key="1">
    <source>
        <dbReference type="SAM" id="Phobius"/>
    </source>
</evidence>
<protein>
    <submittedName>
        <fullName evidence="2">Uncharacterized protein</fullName>
    </submittedName>
</protein>
<keyword evidence="1" id="KW-0812">Transmembrane</keyword>
<organism evidence="2 3">
    <name type="scientific">Candidatus Lloydbacteria bacterium RIFCSPHIGHO2_01_FULL_49_22</name>
    <dbReference type="NCBI Taxonomy" id="1798658"/>
    <lineage>
        <taxon>Bacteria</taxon>
        <taxon>Candidatus Lloydiibacteriota</taxon>
    </lineage>
</organism>
<dbReference type="Proteomes" id="UP000177122">
    <property type="component" value="Unassembled WGS sequence"/>
</dbReference>
<proteinExistence type="predicted"/>
<comment type="caution">
    <text evidence="2">The sequence shown here is derived from an EMBL/GenBank/DDBJ whole genome shotgun (WGS) entry which is preliminary data.</text>
</comment>
<dbReference type="AlphaFoldDB" id="A0A1G2CWJ9"/>
<sequence>MIIVILLAFIVWLFLALYCFYLLKIYRSKKAEIRQNSTISKADKPIAEKLQYELTVEDKLLGFSVKSFITLTTNALLVIITTIGVYTSAQSFREQSVLNREQNILEYKKERAYVNLQKFEDIVFPNGNHKLVFQISNSGGTPAMKTVASVFYSEDVTDETKKKEFLRYFALTGLTISPGGSWAYNFDVRKELLINYAQDSAILFDVNYNDYLGASKISRTLVVFRDNKFEVLGNEMD</sequence>
<feature type="transmembrane region" description="Helical" evidence="1">
    <location>
        <begin position="68"/>
        <end position="89"/>
    </location>
</feature>
<feature type="transmembrane region" description="Helical" evidence="1">
    <location>
        <begin position="6"/>
        <end position="26"/>
    </location>
</feature>
<accession>A0A1G2CWJ9</accession>
<keyword evidence="1" id="KW-0472">Membrane</keyword>
<dbReference type="EMBL" id="MHLI01000007">
    <property type="protein sequence ID" value="OGZ05746.1"/>
    <property type="molecule type" value="Genomic_DNA"/>
</dbReference>
<reference evidence="2 3" key="1">
    <citation type="journal article" date="2016" name="Nat. Commun.">
        <title>Thousands of microbial genomes shed light on interconnected biogeochemical processes in an aquifer system.</title>
        <authorList>
            <person name="Anantharaman K."/>
            <person name="Brown C.T."/>
            <person name="Hug L.A."/>
            <person name="Sharon I."/>
            <person name="Castelle C.J."/>
            <person name="Probst A.J."/>
            <person name="Thomas B.C."/>
            <person name="Singh A."/>
            <person name="Wilkins M.J."/>
            <person name="Karaoz U."/>
            <person name="Brodie E.L."/>
            <person name="Williams K.H."/>
            <person name="Hubbard S.S."/>
            <person name="Banfield J.F."/>
        </authorList>
    </citation>
    <scope>NUCLEOTIDE SEQUENCE [LARGE SCALE GENOMIC DNA]</scope>
</reference>
<gene>
    <name evidence="2" type="ORF">A2845_01200</name>
</gene>